<organism evidence="1 2">
    <name type="scientific">Rhizobium etli (strain CIAT 652)</name>
    <dbReference type="NCBI Taxonomy" id="491916"/>
    <lineage>
        <taxon>Bacteria</taxon>
        <taxon>Pseudomonadati</taxon>
        <taxon>Pseudomonadota</taxon>
        <taxon>Alphaproteobacteria</taxon>
        <taxon>Hyphomicrobiales</taxon>
        <taxon>Rhizobiaceae</taxon>
        <taxon>Rhizobium/Agrobacterium group</taxon>
        <taxon>Rhizobium</taxon>
    </lineage>
</organism>
<dbReference type="HOGENOM" id="CLU_2059510_0_0_5"/>
<evidence type="ECO:0000313" key="2">
    <source>
        <dbReference type="Proteomes" id="UP000008817"/>
    </source>
</evidence>
<accession>B3PUZ8</accession>
<gene>
    <name evidence="1" type="ordered locus">RHECIAT_CH0003175</name>
</gene>
<evidence type="ECO:0000313" key="1">
    <source>
        <dbReference type="EMBL" id="ACE92123.1"/>
    </source>
</evidence>
<dbReference type="KEGG" id="rec:RHECIAT_CH0003175"/>
<sequence>MTDAACGMKATPRLHHTGISAILAGKLCFQRRDAGGKRLVFVACLDRHLAHGFEFLALDDVHAVQPTLGLGVESRLDLLADSLGSTCRVGHQLGELIHDAVRSGRHGVFLPSHAVNSALQGLED</sequence>
<dbReference type="AlphaFoldDB" id="B3PUZ8"/>
<dbReference type="eggNOG" id="ENOG5032B7E">
    <property type="taxonomic scope" value="Bacteria"/>
</dbReference>
<proteinExistence type="predicted"/>
<reference evidence="1 2" key="1">
    <citation type="submission" date="2008-04" db="EMBL/GenBank/DDBJ databases">
        <title>Genome diversity and DNA divergence of Rhizobium etli.</title>
        <authorList>
            <person name="Gonzalez V."/>
            <person name="Acosta J.L."/>
            <person name="Santamaria R.I."/>
            <person name="Bustos P."/>
            <person name="Hernandez-Gonzalez I.L."/>
            <person name="Fernandez J.L."/>
            <person name="Diaz R."/>
            <person name="Flores M."/>
            <person name="Mora J."/>
            <person name="Palacios R."/>
            <person name="Davila G."/>
        </authorList>
    </citation>
    <scope>NUCLEOTIDE SEQUENCE [LARGE SCALE GENOMIC DNA]</scope>
    <source>
        <strain evidence="1 2">CIAT 652</strain>
    </source>
</reference>
<protein>
    <submittedName>
        <fullName evidence="1">Hypothetical conserved protein</fullName>
    </submittedName>
</protein>
<name>B3PUZ8_RHIE6</name>
<dbReference type="Proteomes" id="UP000008817">
    <property type="component" value="Chromosome"/>
</dbReference>
<dbReference type="EMBL" id="CP001074">
    <property type="protein sequence ID" value="ACE92123.1"/>
    <property type="molecule type" value="Genomic_DNA"/>
</dbReference>